<dbReference type="EMBL" id="CM027686">
    <property type="protein sequence ID" value="KAG0524702.1"/>
    <property type="molecule type" value="Genomic_DNA"/>
</dbReference>
<organism evidence="2 3">
    <name type="scientific">Sorghum bicolor</name>
    <name type="common">Sorghum</name>
    <name type="synonym">Sorghum vulgare</name>
    <dbReference type="NCBI Taxonomy" id="4558"/>
    <lineage>
        <taxon>Eukaryota</taxon>
        <taxon>Viridiplantae</taxon>
        <taxon>Streptophyta</taxon>
        <taxon>Embryophyta</taxon>
        <taxon>Tracheophyta</taxon>
        <taxon>Spermatophyta</taxon>
        <taxon>Magnoliopsida</taxon>
        <taxon>Liliopsida</taxon>
        <taxon>Poales</taxon>
        <taxon>Poaceae</taxon>
        <taxon>PACMAD clade</taxon>
        <taxon>Panicoideae</taxon>
        <taxon>Andropogonodae</taxon>
        <taxon>Andropogoneae</taxon>
        <taxon>Sorghinae</taxon>
        <taxon>Sorghum</taxon>
    </lineage>
</organism>
<accession>A0A921QMY0</accession>
<evidence type="ECO:0000313" key="3">
    <source>
        <dbReference type="Proteomes" id="UP000807115"/>
    </source>
</evidence>
<dbReference type="Proteomes" id="UP000807115">
    <property type="component" value="Chromosome 7"/>
</dbReference>
<reference evidence="2" key="2">
    <citation type="submission" date="2020-10" db="EMBL/GenBank/DDBJ databases">
        <authorList>
            <person name="Cooper E.A."/>
            <person name="Brenton Z.W."/>
            <person name="Flinn B.S."/>
            <person name="Jenkins J."/>
            <person name="Shu S."/>
            <person name="Flowers D."/>
            <person name="Luo F."/>
            <person name="Wang Y."/>
            <person name="Xia P."/>
            <person name="Barry K."/>
            <person name="Daum C."/>
            <person name="Lipzen A."/>
            <person name="Yoshinaga Y."/>
            <person name="Schmutz J."/>
            <person name="Saski C."/>
            <person name="Vermerris W."/>
            <person name="Kresovich S."/>
        </authorList>
    </citation>
    <scope>NUCLEOTIDE SEQUENCE</scope>
</reference>
<name>A0A921QMY0_SORBI</name>
<protein>
    <submittedName>
        <fullName evidence="2">Uncharacterized protein</fullName>
    </submittedName>
</protein>
<proteinExistence type="predicted"/>
<sequence>MCRPAVALLAGPGAPPTNSKDCHGAVARHHASPSGSQTSIKKVVPRLICSRLNFWHVCKLLWLKYNLSWGWSPYTETDCKS</sequence>
<comment type="caution">
    <text evidence="2">The sequence shown here is derived from an EMBL/GenBank/DDBJ whole genome shotgun (WGS) entry which is preliminary data.</text>
</comment>
<reference evidence="2" key="1">
    <citation type="journal article" date="2019" name="BMC Genomics">
        <title>A new reference genome for Sorghum bicolor reveals high levels of sequence similarity between sweet and grain genotypes: implications for the genetics of sugar metabolism.</title>
        <authorList>
            <person name="Cooper E.A."/>
            <person name="Brenton Z.W."/>
            <person name="Flinn B.S."/>
            <person name="Jenkins J."/>
            <person name="Shu S."/>
            <person name="Flowers D."/>
            <person name="Luo F."/>
            <person name="Wang Y."/>
            <person name="Xia P."/>
            <person name="Barry K."/>
            <person name="Daum C."/>
            <person name="Lipzen A."/>
            <person name="Yoshinaga Y."/>
            <person name="Schmutz J."/>
            <person name="Saski C."/>
            <person name="Vermerris W."/>
            <person name="Kresovich S."/>
        </authorList>
    </citation>
    <scope>NUCLEOTIDE SEQUENCE</scope>
</reference>
<gene>
    <name evidence="2" type="ORF">BDA96_07G234200</name>
</gene>
<feature type="region of interest" description="Disordered" evidence="1">
    <location>
        <begin position="11"/>
        <end position="37"/>
    </location>
</feature>
<evidence type="ECO:0000256" key="1">
    <source>
        <dbReference type="SAM" id="MobiDB-lite"/>
    </source>
</evidence>
<dbReference type="AlphaFoldDB" id="A0A921QMY0"/>
<evidence type="ECO:0000313" key="2">
    <source>
        <dbReference type="EMBL" id="KAG0524702.1"/>
    </source>
</evidence>